<evidence type="ECO:0000256" key="1">
    <source>
        <dbReference type="ARBA" id="ARBA00023122"/>
    </source>
</evidence>
<name>A0A1J4PXS9_9ACTN</name>
<dbReference type="Proteomes" id="UP000034838">
    <property type="component" value="Unassembled WGS sequence"/>
</dbReference>
<dbReference type="PROSITE" id="PS51371">
    <property type="entry name" value="CBS"/>
    <property type="match status" value="2"/>
</dbReference>
<dbReference type="Pfam" id="PF00571">
    <property type="entry name" value="CBS"/>
    <property type="match status" value="2"/>
</dbReference>
<dbReference type="RefSeq" id="WP_053055558.1">
    <property type="nucleotide sequence ID" value="NZ_LBDA02000056.1"/>
</dbReference>
<evidence type="ECO:0000259" key="4">
    <source>
        <dbReference type="PROSITE" id="PS51371"/>
    </source>
</evidence>
<organism evidence="5 6">
    <name type="scientific">Streptomyces malaysiense</name>
    <dbReference type="NCBI Taxonomy" id="1428626"/>
    <lineage>
        <taxon>Bacteria</taxon>
        <taxon>Bacillati</taxon>
        <taxon>Actinomycetota</taxon>
        <taxon>Actinomycetes</taxon>
        <taxon>Kitasatosporales</taxon>
        <taxon>Streptomycetaceae</taxon>
        <taxon>Streptomyces</taxon>
    </lineage>
</organism>
<dbReference type="Gene3D" id="3.10.580.10">
    <property type="entry name" value="CBS-domain"/>
    <property type="match status" value="1"/>
</dbReference>
<evidence type="ECO:0000256" key="2">
    <source>
        <dbReference type="PROSITE-ProRule" id="PRU00703"/>
    </source>
</evidence>
<evidence type="ECO:0000313" key="6">
    <source>
        <dbReference type="Proteomes" id="UP000034838"/>
    </source>
</evidence>
<dbReference type="InterPro" id="IPR000644">
    <property type="entry name" value="CBS_dom"/>
</dbReference>
<dbReference type="OrthoDB" id="3218170at2"/>
<dbReference type="SUPFAM" id="SSF54631">
    <property type="entry name" value="CBS-domain pair"/>
    <property type="match status" value="1"/>
</dbReference>
<dbReference type="EMBL" id="LBDA02000056">
    <property type="protein sequence ID" value="OIK25108.1"/>
    <property type="molecule type" value="Genomic_DNA"/>
</dbReference>
<comment type="caution">
    <text evidence="5">The sequence shown here is derived from an EMBL/GenBank/DDBJ whole genome shotgun (WGS) entry which is preliminary data.</text>
</comment>
<gene>
    <name evidence="5" type="ORF">VT52_024500</name>
</gene>
<dbReference type="InterPro" id="IPR051257">
    <property type="entry name" value="Diverse_CBS-Domain"/>
</dbReference>
<protein>
    <recommendedName>
        <fullName evidence="4">CBS domain-containing protein</fullName>
    </recommendedName>
</protein>
<evidence type="ECO:0000313" key="5">
    <source>
        <dbReference type="EMBL" id="OIK25108.1"/>
    </source>
</evidence>
<feature type="region of interest" description="Disordered" evidence="3">
    <location>
        <begin position="134"/>
        <end position="163"/>
    </location>
</feature>
<sequence>MEERPAVRSLMDAAPYSINEDESVLIAWEVMERSEQRHLPVVRQNGCCAGLLERAELAVVCAGPASELSRRRVCELVHERRTATVQPEDSVARAAAVMTTEHLDALPVTDRHGRLVGLLTARAYVAFAAGMPGRTKPPAEGPARSALSGLPPHRARDHGIVIP</sequence>
<dbReference type="AlphaFoldDB" id="A0A1J4PXS9"/>
<feature type="domain" description="CBS" evidence="4">
    <location>
        <begin position="78"/>
        <end position="135"/>
    </location>
</feature>
<keyword evidence="1 2" id="KW-0129">CBS domain</keyword>
<dbReference type="PANTHER" id="PTHR43080:SF2">
    <property type="entry name" value="CBS DOMAIN-CONTAINING PROTEIN"/>
    <property type="match status" value="1"/>
</dbReference>
<dbReference type="InterPro" id="IPR046342">
    <property type="entry name" value="CBS_dom_sf"/>
</dbReference>
<keyword evidence="6" id="KW-1185">Reference proteome</keyword>
<feature type="domain" description="CBS" evidence="4">
    <location>
        <begin position="11"/>
        <end position="67"/>
    </location>
</feature>
<dbReference type="PANTHER" id="PTHR43080">
    <property type="entry name" value="CBS DOMAIN-CONTAINING PROTEIN CBSX3, MITOCHONDRIAL"/>
    <property type="match status" value="1"/>
</dbReference>
<accession>A0A1J4PXS9</accession>
<proteinExistence type="predicted"/>
<dbReference type="SMART" id="SM00116">
    <property type="entry name" value="CBS"/>
    <property type="match status" value="2"/>
</dbReference>
<reference evidence="5" key="1">
    <citation type="submission" date="2016-10" db="EMBL/GenBank/DDBJ databases">
        <title>Genome sequence of Streptomyces malaysiense MUSC 136.</title>
        <authorList>
            <person name="Lee L.-H."/>
            <person name="Ser H.-L."/>
        </authorList>
    </citation>
    <scope>NUCLEOTIDE SEQUENCE [LARGE SCALE GENOMIC DNA]</scope>
    <source>
        <strain evidence="5">MUSC 136</strain>
    </source>
</reference>
<evidence type="ECO:0000256" key="3">
    <source>
        <dbReference type="SAM" id="MobiDB-lite"/>
    </source>
</evidence>